<dbReference type="AlphaFoldDB" id="A0AB34FVH0"/>
<comment type="caution">
    <text evidence="2">The sequence shown here is derived from an EMBL/GenBank/DDBJ whole genome shotgun (WGS) entry which is preliminary data.</text>
</comment>
<dbReference type="Proteomes" id="UP001163105">
    <property type="component" value="Unassembled WGS sequence"/>
</dbReference>
<protein>
    <submittedName>
        <fullName evidence="2">LysM domain-containing protein</fullName>
    </submittedName>
</protein>
<feature type="domain" description="F-box" evidence="1">
    <location>
        <begin position="246"/>
        <end position="292"/>
    </location>
</feature>
<evidence type="ECO:0000259" key="1">
    <source>
        <dbReference type="PROSITE" id="PS50181"/>
    </source>
</evidence>
<sequence>MVLPIVACCCCGASILDMDEAPQASWMTLYRAGTRSSYLHTREAYLPGLQVYVDNHSATTARLSGISRRRDDREEPQHDRIVANADQSILTEDVPKTEQIHLMRTRFTRSTSSSERDCRWGFPFHASCMKMLIEVFGLATGEADLTTLFNVLRSFPSHHGIMCWGHDYIGIYKMTSGTGTLVPDEPQTLVIGPLEDSDEDDEALPVEEYDPMGHNLLDDAFLQDLRAVARPAPEVAPFHTDDIAGGGTLQKLPDEVLANIMSLMKIPDVLNLRLASRRLASMPLPDAFFYSRFHYGQELGYIWEAHGRKAHHRGKWRSIFMTLFNGVAHPYILSRWRVWTLARRVCELVQQVVGTVCIDTNGALGWACTSKWLENEKRPFTIGSVGFVFRQITISSRIRSAAVCTVKICERTFISGIQIEDDDGKVGKIGYVCSSRLQPITSAIFQDHPDGVGLLGFHLAMDEHGIRGIAALSTAEELSEWIRDHHNLPRRRLVVGSPDTAIREVALMEAGFDGLRLISMSIRSDLHPPEGLTFSPVSNMEESAPDADDLSRPFFLLLFNGRAATIPEHRGQVTVYLSEQKHVVGVETKLIVANPDTNTHEALAGYKASLRRSFEIDFPTGERLTNIVFHQRVSGPDEMTVRPP</sequence>
<dbReference type="InterPro" id="IPR001810">
    <property type="entry name" value="F-box_dom"/>
</dbReference>
<proteinExistence type="predicted"/>
<dbReference type="PROSITE" id="PS50181">
    <property type="entry name" value="FBOX"/>
    <property type="match status" value="1"/>
</dbReference>
<dbReference type="EMBL" id="JAQHRD010000003">
    <property type="protein sequence ID" value="KAJ6443320.1"/>
    <property type="molecule type" value="Genomic_DNA"/>
</dbReference>
<evidence type="ECO:0000313" key="3">
    <source>
        <dbReference type="Proteomes" id="UP001163105"/>
    </source>
</evidence>
<dbReference type="InterPro" id="IPR056021">
    <property type="entry name" value="DUF7600"/>
</dbReference>
<reference evidence="2" key="1">
    <citation type="submission" date="2023-01" db="EMBL/GenBank/DDBJ databases">
        <title>The growth and conidiation of Purpureocillium lavendulum are regulated by nitrogen source and histone H3K14 acetylation.</title>
        <authorList>
            <person name="Tang P."/>
            <person name="Han J."/>
            <person name="Zhang C."/>
            <person name="Tang P."/>
            <person name="Qi F."/>
            <person name="Zhang K."/>
            <person name="Liang L."/>
        </authorList>
    </citation>
    <scope>NUCLEOTIDE SEQUENCE</scope>
    <source>
        <strain evidence="2">YMF1.00683</strain>
    </source>
</reference>
<gene>
    <name evidence="2" type="ORF">O9K51_04499</name>
</gene>
<accession>A0AB34FVH0</accession>
<organism evidence="2 3">
    <name type="scientific">Purpureocillium lavendulum</name>
    <dbReference type="NCBI Taxonomy" id="1247861"/>
    <lineage>
        <taxon>Eukaryota</taxon>
        <taxon>Fungi</taxon>
        <taxon>Dikarya</taxon>
        <taxon>Ascomycota</taxon>
        <taxon>Pezizomycotina</taxon>
        <taxon>Sordariomycetes</taxon>
        <taxon>Hypocreomycetidae</taxon>
        <taxon>Hypocreales</taxon>
        <taxon>Ophiocordycipitaceae</taxon>
        <taxon>Purpureocillium</taxon>
    </lineage>
</organism>
<name>A0AB34FVH0_9HYPO</name>
<dbReference type="SUPFAM" id="SSF81383">
    <property type="entry name" value="F-box domain"/>
    <property type="match status" value="1"/>
</dbReference>
<dbReference type="Pfam" id="PF00646">
    <property type="entry name" value="F-box"/>
    <property type="match status" value="1"/>
</dbReference>
<keyword evidence="3" id="KW-1185">Reference proteome</keyword>
<dbReference type="InterPro" id="IPR036047">
    <property type="entry name" value="F-box-like_dom_sf"/>
</dbReference>
<evidence type="ECO:0000313" key="2">
    <source>
        <dbReference type="EMBL" id="KAJ6443320.1"/>
    </source>
</evidence>
<dbReference type="Pfam" id="PF24539">
    <property type="entry name" value="DUF7600"/>
    <property type="match status" value="1"/>
</dbReference>